<reference evidence="1" key="1">
    <citation type="submission" date="2020-10" db="EMBL/GenBank/DDBJ databases">
        <authorList>
            <person name="Gilroy R."/>
        </authorList>
    </citation>
    <scope>NUCLEOTIDE SEQUENCE</scope>
    <source>
        <strain evidence="1">CHK154-7741</strain>
    </source>
</reference>
<dbReference type="Proteomes" id="UP000886748">
    <property type="component" value="Unassembled WGS sequence"/>
</dbReference>
<evidence type="ECO:0000313" key="2">
    <source>
        <dbReference type="Proteomes" id="UP000886748"/>
    </source>
</evidence>
<accession>A0A9D1N0U5</accession>
<sequence length="80" mass="8656">MGKAKKRNFKTCVNQGGAMGSLPSTFTREEAVSFVIEKIKSNDLGPQTKDIISLFGIKAEELSEAGASYEDLLALKSVLF</sequence>
<proteinExistence type="predicted"/>
<dbReference type="EMBL" id="DVOD01000048">
    <property type="protein sequence ID" value="HIU92765.1"/>
    <property type="molecule type" value="Genomic_DNA"/>
</dbReference>
<name>A0A9D1N0U5_9CLOT</name>
<protein>
    <submittedName>
        <fullName evidence="1">Uncharacterized protein</fullName>
    </submittedName>
</protein>
<reference evidence="1" key="2">
    <citation type="journal article" date="2021" name="PeerJ">
        <title>Extensive microbial diversity within the chicken gut microbiome revealed by metagenomics and culture.</title>
        <authorList>
            <person name="Gilroy R."/>
            <person name="Ravi A."/>
            <person name="Getino M."/>
            <person name="Pursley I."/>
            <person name="Horton D.L."/>
            <person name="Alikhan N.F."/>
            <person name="Baker D."/>
            <person name="Gharbi K."/>
            <person name="Hall N."/>
            <person name="Watson M."/>
            <person name="Adriaenssens E.M."/>
            <person name="Foster-Nyarko E."/>
            <person name="Jarju S."/>
            <person name="Secka A."/>
            <person name="Antonio M."/>
            <person name="Oren A."/>
            <person name="Chaudhuri R.R."/>
            <person name="La Ragione R."/>
            <person name="Hildebrand F."/>
            <person name="Pallen M.J."/>
        </authorList>
    </citation>
    <scope>NUCLEOTIDE SEQUENCE</scope>
    <source>
        <strain evidence="1">CHK154-7741</strain>
    </source>
</reference>
<evidence type="ECO:0000313" key="1">
    <source>
        <dbReference type="EMBL" id="HIU92765.1"/>
    </source>
</evidence>
<comment type="caution">
    <text evidence="1">The sequence shown here is derived from an EMBL/GenBank/DDBJ whole genome shotgun (WGS) entry which is preliminary data.</text>
</comment>
<dbReference type="AlphaFoldDB" id="A0A9D1N0U5"/>
<organism evidence="1 2">
    <name type="scientific">Candidatus Limenecus avicola</name>
    <dbReference type="NCBI Taxonomy" id="2840847"/>
    <lineage>
        <taxon>Bacteria</taxon>
        <taxon>Bacillati</taxon>
        <taxon>Bacillota</taxon>
        <taxon>Clostridia</taxon>
        <taxon>Eubacteriales</taxon>
        <taxon>Clostridiaceae</taxon>
        <taxon>Clostridiaceae incertae sedis</taxon>
        <taxon>Candidatus Limenecus</taxon>
    </lineage>
</organism>
<gene>
    <name evidence="1" type="ORF">IAD26_06500</name>
</gene>